<feature type="compositionally biased region" description="Polar residues" evidence="1">
    <location>
        <begin position="459"/>
        <end position="472"/>
    </location>
</feature>
<feature type="compositionally biased region" description="Polar residues" evidence="1">
    <location>
        <begin position="1"/>
        <end position="10"/>
    </location>
</feature>
<evidence type="ECO:0000313" key="2">
    <source>
        <dbReference type="EMBL" id="KAF9690392.1"/>
    </source>
</evidence>
<feature type="region of interest" description="Disordered" evidence="1">
    <location>
        <begin position="1"/>
        <end position="50"/>
    </location>
</feature>
<evidence type="ECO:0000313" key="3">
    <source>
        <dbReference type="Proteomes" id="UP000651452"/>
    </source>
</evidence>
<reference evidence="2" key="2">
    <citation type="submission" date="2020-09" db="EMBL/GenBank/DDBJ databases">
        <title>Reference genome assembly for Australian Ascochyta lentis isolate Al4.</title>
        <authorList>
            <person name="Lee R.C."/>
            <person name="Farfan-Caceres L.M."/>
            <person name="Debler J.W."/>
            <person name="Williams A.H."/>
            <person name="Henares B.M."/>
        </authorList>
    </citation>
    <scope>NUCLEOTIDE SEQUENCE</scope>
    <source>
        <strain evidence="2">Al4</strain>
    </source>
</reference>
<accession>A0A8H7ITJ6</accession>
<dbReference type="OrthoDB" id="10680173at2759"/>
<dbReference type="EMBL" id="RZGK01000024">
    <property type="protein sequence ID" value="KAF9690392.1"/>
    <property type="molecule type" value="Genomic_DNA"/>
</dbReference>
<feature type="region of interest" description="Disordered" evidence="1">
    <location>
        <begin position="382"/>
        <end position="506"/>
    </location>
</feature>
<feature type="compositionally biased region" description="Basic and acidic residues" evidence="1">
    <location>
        <begin position="260"/>
        <end position="270"/>
    </location>
</feature>
<reference evidence="2" key="1">
    <citation type="submission" date="2018-12" db="EMBL/GenBank/DDBJ databases">
        <authorList>
            <person name="Syme R.A."/>
            <person name="Farfan-Caceres L."/>
            <person name="Lichtenzveig J."/>
        </authorList>
    </citation>
    <scope>NUCLEOTIDE SEQUENCE</scope>
    <source>
        <strain evidence="2">Al4</strain>
    </source>
</reference>
<keyword evidence="3" id="KW-1185">Reference proteome</keyword>
<feature type="compositionally biased region" description="Polar residues" evidence="1">
    <location>
        <begin position="220"/>
        <end position="239"/>
    </location>
</feature>
<feature type="region of interest" description="Disordered" evidence="1">
    <location>
        <begin position="65"/>
        <end position="336"/>
    </location>
</feature>
<feature type="compositionally biased region" description="Basic residues" evidence="1">
    <location>
        <begin position="546"/>
        <end position="555"/>
    </location>
</feature>
<organism evidence="2 3">
    <name type="scientific">Ascochyta lentis</name>
    <dbReference type="NCBI Taxonomy" id="205686"/>
    <lineage>
        <taxon>Eukaryota</taxon>
        <taxon>Fungi</taxon>
        <taxon>Dikarya</taxon>
        <taxon>Ascomycota</taxon>
        <taxon>Pezizomycotina</taxon>
        <taxon>Dothideomycetes</taxon>
        <taxon>Pleosporomycetidae</taxon>
        <taxon>Pleosporales</taxon>
        <taxon>Pleosporineae</taxon>
        <taxon>Didymellaceae</taxon>
        <taxon>Ascochyta</taxon>
    </lineage>
</organism>
<comment type="caution">
    <text evidence="2">The sequence shown here is derived from an EMBL/GenBank/DDBJ whole genome shotgun (WGS) entry which is preliminary data.</text>
</comment>
<sequence>MHPTREQSTQRPHRTQVLSTQAQLPPGTQQLTLPPRPPQQQITAAGAEAPRDELAQATKYSVAPVVPGPMRPIVPPTMPFELPERGESNLFADGNHQHLHYSPSGVLTYPRGQPVDHKSSRPDSKDNVVMQTERAAEQERAEAGDRHSQPSEAIAPPALERQNPTVSLSLDVPASGGAPRLPTSRLARCSVLGRGRSRKPGPSRADAASPGPSAAGKSVVDSQASETKAVCNPTTSNLEYQKPHLTSAPQEKVLTSPESSHLDNQDRAGKELFQGPSGAGTSLQRASNAPKVAAHTTTSTSESSSSNSLGNLQTSALLAPPPDTARAHSRTSDRLDSNANIVDKLYQQLEQPVGQVFLDSVDNPMPGGKRVVNLCNDESGTGSANVQVSYPSNKDIPAKEVKAGESAALDVGSSETEHFQSMRGRQKEADPDYHPPSNESSDEDTDSTPLMLVYKTRQVLLSQKSSSTTPNGMSAEPLSKKRKTPARSRQGCVSDVVPTKRSKPNAAPIEACSCTRGSTVKQKAPTSARSPSVAATAKADMAALPKTRKSTRSTRGKAPNRPAAVDQEAAHTGDSSMQQQPLNISDVAETSNGCHDNNETEDDEMLIRLKLEAVELRIQLAEMRKRKATI</sequence>
<evidence type="ECO:0000256" key="1">
    <source>
        <dbReference type="SAM" id="MobiDB-lite"/>
    </source>
</evidence>
<gene>
    <name evidence="2" type="ORF">EKO04_011578</name>
</gene>
<dbReference type="AlphaFoldDB" id="A0A8H7ITJ6"/>
<feature type="compositionally biased region" description="Low complexity" evidence="1">
    <location>
        <begin position="296"/>
        <end position="308"/>
    </location>
</feature>
<feature type="compositionally biased region" description="Basic and acidic residues" evidence="1">
    <location>
        <begin position="134"/>
        <end position="149"/>
    </location>
</feature>
<dbReference type="Proteomes" id="UP000651452">
    <property type="component" value="Unassembled WGS sequence"/>
</dbReference>
<protein>
    <submittedName>
        <fullName evidence="2">Uncharacterized protein</fullName>
    </submittedName>
</protein>
<feature type="compositionally biased region" description="Low complexity" evidence="1">
    <location>
        <begin position="202"/>
        <end position="218"/>
    </location>
</feature>
<feature type="compositionally biased region" description="Low complexity" evidence="1">
    <location>
        <begin position="20"/>
        <end position="33"/>
    </location>
</feature>
<feature type="compositionally biased region" description="Polar residues" evidence="1">
    <location>
        <begin position="382"/>
        <end position="392"/>
    </location>
</feature>
<proteinExistence type="predicted"/>
<feature type="compositionally biased region" description="Basic and acidic residues" evidence="1">
    <location>
        <begin position="415"/>
        <end position="433"/>
    </location>
</feature>
<feature type="compositionally biased region" description="Polar residues" evidence="1">
    <location>
        <begin position="518"/>
        <end position="530"/>
    </location>
</feature>
<name>A0A8H7ITJ6_9PLEO</name>
<feature type="region of interest" description="Disordered" evidence="1">
    <location>
        <begin position="518"/>
        <end position="581"/>
    </location>
</feature>
<feature type="compositionally biased region" description="Pro residues" evidence="1">
    <location>
        <begin position="66"/>
        <end position="78"/>
    </location>
</feature>
<feature type="compositionally biased region" description="Basic and acidic residues" evidence="1">
    <location>
        <begin position="114"/>
        <end position="126"/>
    </location>
</feature>